<evidence type="ECO:0000313" key="3">
    <source>
        <dbReference type="Proteomes" id="UP001642360"/>
    </source>
</evidence>
<dbReference type="Gene3D" id="1.10.510.10">
    <property type="entry name" value="Transferase(Phosphotransferase) domain 1"/>
    <property type="match status" value="1"/>
</dbReference>
<proteinExistence type="predicted"/>
<dbReference type="Proteomes" id="UP001642360">
    <property type="component" value="Unassembled WGS sequence"/>
</dbReference>
<dbReference type="SUPFAM" id="SSF56112">
    <property type="entry name" value="Protein kinase-like (PK-like)"/>
    <property type="match status" value="1"/>
</dbReference>
<dbReference type="AlphaFoldDB" id="A0ABC8V2H4"/>
<protein>
    <recommendedName>
        <fullName evidence="1">Serine-threonine/tyrosine-protein kinase catalytic domain-containing protein</fullName>
    </recommendedName>
</protein>
<accession>A0ABC8V2H4</accession>
<name>A0ABC8V2H4_9AQUA</name>
<dbReference type="Pfam" id="PF07714">
    <property type="entry name" value="PK_Tyr_Ser-Thr"/>
    <property type="match status" value="1"/>
</dbReference>
<comment type="caution">
    <text evidence="2">The sequence shown here is derived from an EMBL/GenBank/DDBJ whole genome shotgun (WGS) entry which is preliminary data.</text>
</comment>
<organism evidence="2 3">
    <name type="scientific">Ilex paraguariensis</name>
    <name type="common">yerba mate</name>
    <dbReference type="NCBI Taxonomy" id="185542"/>
    <lineage>
        <taxon>Eukaryota</taxon>
        <taxon>Viridiplantae</taxon>
        <taxon>Streptophyta</taxon>
        <taxon>Embryophyta</taxon>
        <taxon>Tracheophyta</taxon>
        <taxon>Spermatophyta</taxon>
        <taxon>Magnoliopsida</taxon>
        <taxon>eudicotyledons</taxon>
        <taxon>Gunneridae</taxon>
        <taxon>Pentapetalae</taxon>
        <taxon>asterids</taxon>
        <taxon>campanulids</taxon>
        <taxon>Aquifoliales</taxon>
        <taxon>Aquifoliaceae</taxon>
        <taxon>Ilex</taxon>
    </lineage>
</organism>
<reference evidence="2 3" key="1">
    <citation type="submission" date="2024-02" db="EMBL/GenBank/DDBJ databases">
        <authorList>
            <person name="Vignale AGUSTIN F."/>
            <person name="Sosa J E."/>
            <person name="Modenutti C."/>
        </authorList>
    </citation>
    <scope>NUCLEOTIDE SEQUENCE [LARGE SCALE GENOMIC DNA]</scope>
</reference>
<dbReference type="InterPro" id="IPR011009">
    <property type="entry name" value="Kinase-like_dom_sf"/>
</dbReference>
<feature type="domain" description="Serine-threonine/tyrosine-protein kinase catalytic" evidence="1">
    <location>
        <begin position="6"/>
        <end position="53"/>
    </location>
</feature>
<dbReference type="EMBL" id="CAUOFW020010024">
    <property type="protein sequence ID" value="CAK9187538.1"/>
    <property type="molecule type" value="Genomic_DNA"/>
</dbReference>
<keyword evidence="3" id="KW-1185">Reference proteome</keyword>
<evidence type="ECO:0000259" key="1">
    <source>
        <dbReference type="Pfam" id="PF07714"/>
    </source>
</evidence>
<sequence length="53" mass="6235">MIKRKSYCRNADVYMFAAVNKNLRLAFPWDCPPAMGALIEQCWSLKPEKRPEF</sequence>
<dbReference type="InterPro" id="IPR001245">
    <property type="entry name" value="Ser-Thr/Tyr_kinase_cat_dom"/>
</dbReference>
<gene>
    <name evidence="2" type="ORF">ILEXP_LOCUS58105</name>
</gene>
<evidence type="ECO:0000313" key="2">
    <source>
        <dbReference type="EMBL" id="CAK9187538.1"/>
    </source>
</evidence>